<reference evidence="1" key="1">
    <citation type="submission" date="2022-11" db="EMBL/GenBank/DDBJ databases">
        <title>Lacinutrix neustonica HL-RS19T sp. nov., isolated from the surface microlayer sample of brackish Lake Shihwa.</title>
        <authorList>
            <person name="Choi J.Y."/>
            <person name="Hwang C.Y."/>
        </authorList>
    </citation>
    <scope>NUCLEOTIDE SEQUENCE</scope>
    <source>
        <strain evidence="1">HL-RS19</strain>
    </source>
</reference>
<evidence type="ECO:0000313" key="2">
    <source>
        <dbReference type="Proteomes" id="UP001164705"/>
    </source>
</evidence>
<dbReference type="EMBL" id="CP113088">
    <property type="protein sequence ID" value="WAC02207.1"/>
    <property type="molecule type" value="Genomic_DNA"/>
</dbReference>
<dbReference type="Proteomes" id="UP001164705">
    <property type="component" value="Chromosome"/>
</dbReference>
<organism evidence="1 2">
    <name type="scientific">Lacinutrix neustonica</name>
    <dbReference type="NCBI Taxonomy" id="2980107"/>
    <lineage>
        <taxon>Bacteria</taxon>
        <taxon>Pseudomonadati</taxon>
        <taxon>Bacteroidota</taxon>
        <taxon>Flavobacteriia</taxon>
        <taxon>Flavobacteriales</taxon>
        <taxon>Flavobacteriaceae</taxon>
        <taxon>Lacinutrix</taxon>
    </lineage>
</organism>
<keyword evidence="2" id="KW-1185">Reference proteome</keyword>
<dbReference type="KEGG" id="lnu:N7U66_21055"/>
<dbReference type="InterPro" id="IPR019861">
    <property type="entry name" value="PorP/SprF_Bacteroidetes"/>
</dbReference>
<proteinExistence type="predicted"/>
<dbReference type="RefSeq" id="WP_267676802.1">
    <property type="nucleotide sequence ID" value="NZ_CP113088.1"/>
</dbReference>
<accession>A0A9E8SDX5</accession>
<name>A0A9E8SDX5_9FLAO</name>
<evidence type="ECO:0000313" key="1">
    <source>
        <dbReference type="EMBL" id="WAC02207.1"/>
    </source>
</evidence>
<protein>
    <submittedName>
        <fullName evidence="1">Type IX secretion system membrane protein PorP/SprF</fullName>
    </submittedName>
</protein>
<sequence length="200" mass="22123">MIREPSLETIPSNSLLTINPGLNYGTAFLDFGLSVNNLVLYNITSSAMIEENPEQAIQAHIMYTGYMDTRGFFDESKFSGLVKSEFKKDITVLSGIAMLTVPKGIWAQVGYNTLYGASAGLGVNLSTNIAIEYNFEKSIGDLALFGTSHEITLAYKFKSKKNYFYSGDDDDVAIFTRSKRAKRKRAAVSKPRLDAQAEQN</sequence>
<dbReference type="Pfam" id="PF11751">
    <property type="entry name" value="PorP_SprF"/>
    <property type="match status" value="1"/>
</dbReference>
<dbReference type="AlphaFoldDB" id="A0A9E8SDX5"/>
<gene>
    <name evidence="1" type="ORF">N7U66_21055</name>
</gene>